<comment type="caution">
    <text evidence="3">The sequence shown here is derived from an EMBL/GenBank/DDBJ whole genome shotgun (WGS) entry which is preliminary data.</text>
</comment>
<feature type="domain" description="NadR/Ttd14 AAA" evidence="2">
    <location>
        <begin position="170"/>
        <end position="329"/>
    </location>
</feature>
<dbReference type="PANTHER" id="PTHR37512">
    <property type="entry name" value="TRIFUNCTIONAL NAD BIOSYNTHESIS/REGULATOR PROTEIN NADR"/>
    <property type="match status" value="1"/>
</dbReference>
<dbReference type="Pfam" id="PF13521">
    <property type="entry name" value="AAA_28"/>
    <property type="match status" value="1"/>
</dbReference>
<evidence type="ECO:0000313" key="3">
    <source>
        <dbReference type="EMBL" id="PJA45492.1"/>
    </source>
</evidence>
<dbReference type="InterPro" id="IPR038727">
    <property type="entry name" value="NadR/Ttd14_AAA_dom"/>
</dbReference>
<name>A0A2M7XCE5_9BACT</name>
<dbReference type="InterPro" id="IPR052735">
    <property type="entry name" value="NAD_biosynth-regulator"/>
</dbReference>
<organism evidence="3 4">
    <name type="scientific">Candidatus Uhrbacteria bacterium CG_4_9_14_3_um_filter_50_9</name>
    <dbReference type="NCBI Taxonomy" id="1975035"/>
    <lineage>
        <taxon>Bacteria</taxon>
        <taxon>Candidatus Uhriibacteriota</taxon>
    </lineage>
</organism>
<dbReference type="InterPro" id="IPR027417">
    <property type="entry name" value="P-loop_NTPase"/>
</dbReference>
<evidence type="ECO:0000259" key="1">
    <source>
        <dbReference type="Pfam" id="PF01467"/>
    </source>
</evidence>
<accession>A0A2M7XCE5</accession>
<reference evidence="4" key="1">
    <citation type="submission" date="2017-09" db="EMBL/GenBank/DDBJ databases">
        <title>Depth-based differentiation of microbial function through sediment-hosted aquifers and enrichment of novel symbionts in the deep terrestrial subsurface.</title>
        <authorList>
            <person name="Probst A.J."/>
            <person name="Ladd B."/>
            <person name="Jarett J.K."/>
            <person name="Geller-Mcgrath D.E."/>
            <person name="Sieber C.M.K."/>
            <person name="Emerson J.B."/>
            <person name="Anantharaman K."/>
            <person name="Thomas B.C."/>
            <person name="Malmstrom R."/>
            <person name="Stieglmeier M."/>
            <person name="Klingl A."/>
            <person name="Woyke T."/>
            <person name="Ryan C.M."/>
            <person name="Banfield J.F."/>
        </authorList>
    </citation>
    <scope>NUCLEOTIDE SEQUENCE [LARGE SCALE GENOMIC DNA]</scope>
</reference>
<proteinExistence type="predicted"/>
<dbReference type="EMBL" id="PFWU01000034">
    <property type="protein sequence ID" value="PJA45492.1"/>
    <property type="molecule type" value="Genomic_DNA"/>
</dbReference>
<gene>
    <name evidence="3" type="ORF">CO174_02935</name>
</gene>
<dbReference type="AlphaFoldDB" id="A0A2M7XCE5"/>
<dbReference type="SUPFAM" id="SSF52540">
    <property type="entry name" value="P-loop containing nucleoside triphosphate hydrolases"/>
    <property type="match status" value="1"/>
</dbReference>
<dbReference type="SUPFAM" id="SSF52374">
    <property type="entry name" value="Nucleotidylyl transferase"/>
    <property type="match status" value="1"/>
</dbReference>
<dbReference type="Proteomes" id="UP000229385">
    <property type="component" value="Unassembled WGS sequence"/>
</dbReference>
<protein>
    <submittedName>
        <fullName evidence="3">Cytidyltransferase</fullName>
    </submittedName>
</protein>
<feature type="domain" description="Cytidyltransferase-like" evidence="1">
    <location>
        <begin position="22"/>
        <end position="150"/>
    </location>
</feature>
<keyword evidence="3" id="KW-0808">Transferase</keyword>
<dbReference type="GO" id="GO:0016740">
    <property type="term" value="F:transferase activity"/>
    <property type="evidence" value="ECO:0007669"/>
    <property type="project" value="UniProtKB-KW"/>
</dbReference>
<evidence type="ECO:0000259" key="2">
    <source>
        <dbReference type="Pfam" id="PF13521"/>
    </source>
</evidence>
<dbReference type="InterPro" id="IPR004821">
    <property type="entry name" value="Cyt_trans-like"/>
</dbReference>
<dbReference type="Gene3D" id="3.40.50.300">
    <property type="entry name" value="P-loop containing nucleotide triphosphate hydrolases"/>
    <property type="match status" value="1"/>
</dbReference>
<evidence type="ECO:0000313" key="4">
    <source>
        <dbReference type="Proteomes" id="UP000229385"/>
    </source>
</evidence>
<dbReference type="InterPro" id="IPR014729">
    <property type="entry name" value="Rossmann-like_a/b/a_fold"/>
</dbReference>
<dbReference type="PANTHER" id="PTHR37512:SF1">
    <property type="entry name" value="NADR_TTD14 AAA DOMAIN-CONTAINING PROTEIN"/>
    <property type="match status" value="1"/>
</dbReference>
<sequence>MEEVVETTRTVYGQSCVTTGLVLGKFAPFHKGHQLLVDTARKLCDRLYVLIYDSRDVTDIPLYIRANWIRTLYPDVIVIEGWGAPSESGHDPDVMQLQEDYIRRVIPEPITYFFSSEWYGEHVSRALGATNVVVDEDRDEVPISGTRVRKNPHETKDFLDPYVYKDHVERVVLLGAESTGKSTLAKALAEHFLTAHVPEHGRDFWALHHDEGGRLTSEQLIELICEHEANEDEASLSAEQYLFVDTNAITTCYYDLFYHGSIHPELLKHARLATDRYQHWFVLDTDIPFEQDGTREDMAHREAMQKAILEHLKVLGVHYTLLTGSVEERIGQVKTALKMG</sequence>
<dbReference type="Gene3D" id="3.40.50.620">
    <property type="entry name" value="HUPs"/>
    <property type="match status" value="1"/>
</dbReference>
<dbReference type="Pfam" id="PF01467">
    <property type="entry name" value="CTP_transf_like"/>
    <property type="match status" value="1"/>
</dbReference>
<dbReference type="NCBIfam" id="TIGR00125">
    <property type="entry name" value="cyt_tran_rel"/>
    <property type="match status" value="1"/>
</dbReference>